<feature type="compositionally biased region" description="Gly residues" evidence="1">
    <location>
        <begin position="290"/>
        <end position="332"/>
    </location>
</feature>
<feature type="domain" description="Transglycosylase SLT" evidence="3">
    <location>
        <begin position="171"/>
        <end position="215"/>
    </location>
</feature>
<dbReference type="CDD" id="cd13399">
    <property type="entry name" value="Slt35-like"/>
    <property type="match status" value="1"/>
</dbReference>
<dbReference type="PANTHER" id="PTHR30163">
    <property type="entry name" value="MEMBRANE-BOUND LYTIC MUREIN TRANSGLYCOSYLASE B"/>
    <property type="match status" value="1"/>
</dbReference>
<name>A0AAJ1U5B7_9ACTN</name>
<gene>
    <name evidence="4" type="ORF">QE405_002792</name>
</gene>
<dbReference type="InterPro" id="IPR043426">
    <property type="entry name" value="MltB-like"/>
</dbReference>
<organism evidence="4 5">
    <name type="scientific">Nocardioides zeae</name>
    <dbReference type="NCBI Taxonomy" id="1457234"/>
    <lineage>
        <taxon>Bacteria</taxon>
        <taxon>Bacillati</taxon>
        <taxon>Actinomycetota</taxon>
        <taxon>Actinomycetes</taxon>
        <taxon>Propionibacteriales</taxon>
        <taxon>Nocardioidaceae</taxon>
        <taxon>Nocardioides</taxon>
    </lineage>
</organism>
<feature type="region of interest" description="Disordered" evidence="1">
    <location>
        <begin position="274"/>
        <end position="376"/>
    </location>
</feature>
<reference evidence="4" key="1">
    <citation type="submission" date="2023-07" db="EMBL/GenBank/DDBJ databases">
        <title>Functional and genomic diversity of the sorghum phyllosphere microbiome.</title>
        <authorList>
            <person name="Shade A."/>
        </authorList>
    </citation>
    <scope>NUCLEOTIDE SEQUENCE</scope>
    <source>
        <strain evidence="4">SORGH_AS_1067</strain>
    </source>
</reference>
<dbReference type="InterPro" id="IPR031304">
    <property type="entry name" value="SLT_2"/>
</dbReference>
<accession>A0AAJ1U5B7</accession>
<dbReference type="SUPFAM" id="SSF53955">
    <property type="entry name" value="Lysozyme-like"/>
    <property type="match status" value="1"/>
</dbReference>
<evidence type="ECO:0000313" key="4">
    <source>
        <dbReference type="EMBL" id="MDQ1105508.1"/>
    </source>
</evidence>
<dbReference type="InterPro" id="IPR023346">
    <property type="entry name" value="Lysozyme-like_dom_sf"/>
</dbReference>
<evidence type="ECO:0000259" key="3">
    <source>
        <dbReference type="Pfam" id="PF13406"/>
    </source>
</evidence>
<dbReference type="EMBL" id="JAUTAN010000001">
    <property type="protein sequence ID" value="MDQ1105508.1"/>
    <property type="molecule type" value="Genomic_DNA"/>
</dbReference>
<dbReference type="GO" id="GO:0008933">
    <property type="term" value="F:peptidoglycan lytic transglycosylase activity"/>
    <property type="evidence" value="ECO:0007669"/>
    <property type="project" value="TreeGrafter"/>
</dbReference>
<dbReference type="Gene3D" id="1.10.530.10">
    <property type="match status" value="1"/>
</dbReference>
<dbReference type="PANTHER" id="PTHR30163:SF8">
    <property type="entry name" value="LYTIC MUREIN TRANSGLYCOSYLASE"/>
    <property type="match status" value="1"/>
</dbReference>
<feature type="compositionally biased region" description="Pro residues" evidence="1">
    <location>
        <begin position="351"/>
        <end position="361"/>
    </location>
</feature>
<dbReference type="AlphaFoldDB" id="A0AAJ1U5B7"/>
<feature type="compositionally biased region" description="Gly residues" evidence="1">
    <location>
        <begin position="338"/>
        <end position="348"/>
    </location>
</feature>
<protein>
    <submittedName>
        <fullName evidence="4">Membrane-bound lytic murein transglycosylase B</fullName>
    </submittedName>
</protein>
<dbReference type="Pfam" id="PF13406">
    <property type="entry name" value="SLT_2"/>
    <property type="match status" value="1"/>
</dbReference>
<comment type="caution">
    <text evidence="4">The sequence shown here is derived from an EMBL/GenBank/DDBJ whole genome shotgun (WGS) entry which is preliminary data.</text>
</comment>
<proteinExistence type="predicted"/>
<dbReference type="RefSeq" id="WP_307201752.1">
    <property type="nucleotide sequence ID" value="NZ_JAUTAN010000001.1"/>
</dbReference>
<feature type="signal peptide" evidence="2">
    <location>
        <begin position="1"/>
        <end position="30"/>
    </location>
</feature>
<dbReference type="Proteomes" id="UP001239215">
    <property type="component" value="Unassembled WGS sequence"/>
</dbReference>
<evidence type="ECO:0000256" key="1">
    <source>
        <dbReference type="SAM" id="MobiDB-lite"/>
    </source>
</evidence>
<sequence length="428" mass="42439">MSNSKFARWQKATALAPMAALSAAATVVVAGSGGPVGTLTAADDTVTEGAIAVPTDAVETPASVSVPDAVTPTSDPQIVSASSTSGIPAVALGAYQRAQTIINGADTSCRISWQLIAAIGRVESDHGRFGGGQLSDEGIATPGIFGIPLDGTNGTSRILDTDAGELDNDATYDRAVGPMQFIPSTWRVIRVDANGDGVRDPQNIHDAALGTAVYLCSGTEDLSTEAGKRAAVLRYNRSEEYVNLVLAIEQAYLDGEYTSVPNAVASSNYFVPDPVRVQPGGSTDSADPGTSGGSGNGSTPGSTPGSGGSGSTGGSTPGTGGGSSGGSGGSDGGSSTPGTGGGSTGGGTPVVPTPTPTPTPSEPKDGGLADLPTDPVGTVGGVVTDPVGTVGNTLTWLQASVSCNAQGKFDNPFKTNDPWDLCMKALGY</sequence>
<keyword evidence="2" id="KW-0732">Signal</keyword>
<evidence type="ECO:0000256" key="2">
    <source>
        <dbReference type="SAM" id="SignalP"/>
    </source>
</evidence>
<dbReference type="GO" id="GO:0009253">
    <property type="term" value="P:peptidoglycan catabolic process"/>
    <property type="evidence" value="ECO:0007669"/>
    <property type="project" value="TreeGrafter"/>
</dbReference>
<evidence type="ECO:0000313" key="5">
    <source>
        <dbReference type="Proteomes" id="UP001239215"/>
    </source>
</evidence>
<feature type="chain" id="PRO_5042590137" evidence="2">
    <location>
        <begin position="31"/>
        <end position="428"/>
    </location>
</feature>